<proteinExistence type="predicted"/>
<keyword evidence="1" id="KW-0472">Membrane</keyword>
<feature type="transmembrane region" description="Helical" evidence="1">
    <location>
        <begin position="7"/>
        <end position="25"/>
    </location>
</feature>
<dbReference type="EMBL" id="LR798308">
    <property type="protein sequence ID" value="CAB5222774.1"/>
    <property type="molecule type" value="Genomic_DNA"/>
</dbReference>
<accession>A0A6J7X3E0</accession>
<keyword evidence="1" id="KW-0812">Transmembrane</keyword>
<gene>
    <name evidence="2" type="ORF">UFOVP366_25</name>
</gene>
<evidence type="ECO:0000313" key="2">
    <source>
        <dbReference type="EMBL" id="CAB5222774.1"/>
    </source>
</evidence>
<name>A0A6J7X3E0_9CAUD</name>
<organism evidence="2">
    <name type="scientific">uncultured Caudovirales phage</name>
    <dbReference type="NCBI Taxonomy" id="2100421"/>
    <lineage>
        <taxon>Viruses</taxon>
        <taxon>Duplodnaviria</taxon>
        <taxon>Heunggongvirae</taxon>
        <taxon>Uroviricota</taxon>
        <taxon>Caudoviricetes</taxon>
        <taxon>Peduoviridae</taxon>
        <taxon>Maltschvirus</taxon>
        <taxon>Maltschvirus maltsch</taxon>
    </lineage>
</organism>
<reference evidence="2" key="1">
    <citation type="submission" date="2020-05" db="EMBL/GenBank/DDBJ databases">
        <authorList>
            <person name="Chiriac C."/>
            <person name="Salcher M."/>
            <person name="Ghai R."/>
            <person name="Kavagutti S V."/>
        </authorList>
    </citation>
    <scope>NUCLEOTIDE SEQUENCE</scope>
</reference>
<protein>
    <submittedName>
        <fullName evidence="2">Uncharacterized protein</fullName>
    </submittedName>
</protein>
<evidence type="ECO:0000256" key="1">
    <source>
        <dbReference type="SAM" id="Phobius"/>
    </source>
</evidence>
<keyword evidence="1" id="KW-1133">Transmembrane helix</keyword>
<sequence length="53" mass="5566">MKKPVKTVIESAIMSGSLGLVLITLSGTTRTQALVISIISVGLFFVSSLADRD</sequence>
<feature type="transmembrane region" description="Helical" evidence="1">
    <location>
        <begin position="31"/>
        <end position="50"/>
    </location>
</feature>